<reference evidence="5 6" key="1">
    <citation type="submission" date="2019-02" db="EMBL/GenBank/DDBJ databases">
        <title>Deep-cultivation of Planctomycetes and their phenomic and genomic characterization uncovers novel biology.</title>
        <authorList>
            <person name="Wiegand S."/>
            <person name="Jogler M."/>
            <person name="Boedeker C."/>
            <person name="Pinto D."/>
            <person name="Vollmers J."/>
            <person name="Rivas-Marin E."/>
            <person name="Kohn T."/>
            <person name="Peeters S.H."/>
            <person name="Heuer A."/>
            <person name="Rast P."/>
            <person name="Oberbeckmann S."/>
            <person name="Bunk B."/>
            <person name="Jeske O."/>
            <person name="Meyerdierks A."/>
            <person name="Storesund J.E."/>
            <person name="Kallscheuer N."/>
            <person name="Luecker S."/>
            <person name="Lage O.M."/>
            <person name="Pohl T."/>
            <person name="Merkel B.J."/>
            <person name="Hornburger P."/>
            <person name="Mueller R.-W."/>
            <person name="Bruemmer F."/>
            <person name="Labrenz M."/>
            <person name="Spormann A.M."/>
            <person name="Op den Camp H."/>
            <person name="Overmann J."/>
            <person name="Amann R."/>
            <person name="Jetten M.S.M."/>
            <person name="Mascher T."/>
            <person name="Medema M.H."/>
            <person name="Devos D.P."/>
            <person name="Kaster A.-K."/>
            <person name="Ovreas L."/>
            <person name="Rohde M."/>
            <person name="Galperin M.Y."/>
            <person name="Jogler C."/>
        </authorList>
    </citation>
    <scope>NUCLEOTIDE SEQUENCE [LARGE SCALE GENOMIC DNA]</scope>
    <source>
        <strain evidence="5 6">Pan161</strain>
    </source>
</reference>
<name>A0A517V8Y9_9PLAN</name>
<comment type="catalytic activity">
    <reaction evidence="1">
        <text>Hydrolysis of alpha-(2-&gt;3)-, alpha-(2-&gt;6)-, alpha-(2-&gt;8)- glycosidic linkages of terminal sialic acid residues in oligosaccharides, glycoproteins, glycolipids, colominic acid and synthetic substrates.</text>
        <dbReference type="EC" id="3.2.1.18"/>
    </reaction>
</comment>
<dbReference type="SUPFAM" id="SSF50939">
    <property type="entry name" value="Sialidases"/>
    <property type="match status" value="1"/>
</dbReference>
<dbReference type="GO" id="GO:0009313">
    <property type="term" value="P:oligosaccharide catabolic process"/>
    <property type="evidence" value="ECO:0007669"/>
    <property type="project" value="TreeGrafter"/>
</dbReference>
<dbReference type="PANTHER" id="PTHR10628:SF30">
    <property type="entry name" value="EXO-ALPHA-SIALIDASE"/>
    <property type="match status" value="1"/>
</dbReference>
<dbReference type="GO" id="GO:0005737">
    <property type="term" value="C:cytoplasm"/>
    <property type="evidence" value="ECO:0007669"/>
    <property type="project" value="TreeGrafter"/>
</dbReference>
<dbReference type="KEGG" id="gax:Pan161_11000"/>
<dbReference type="GO" id="GO:0004308">
    <property type="term" value="F:exo-alpha-sialidase activity"/>
    <property type="evidence" value="ECO:0007669"/>
    <property type="project" value="UniProtKB-EC"/>
</dbReference>
<protein>
    <recommendedName>
        <fullName evidence="3">exo-alpha-sialidase</fullName>
        <ecNumber evidence="3">3.2.1.18</ecNumber>
    </recommendedName>
</protein>
<keyword evidence="6" id="KW-1185">Reference proteome</keyword>
<dbReference type="CDD" id="cd15482">
    <property type="entry name" value="Sialidase_non-viral"/>
    <property type="match status" value="1"/>
</dbReference>
<dbReference type="InterPro" id="IPR011040">
    <property type="entry name" value="Sialidase"/>
</dbReference>
<dbReference type="AlphaFoldDB" id="A0A517V8Y9"/>
<dbReference type="Proteomes" id="UP000316855">
    <property type="component" value="Chromosome"/>
</dbReference>
<dbReference type="Pfam" id="PF13088">
    <property type="entry name" value="BNR_2"/>
    <property type="match status" value="1"/>
</dbReference>
<evidence type="ECO:0000256" key="1">
    <source>
        <dbReference type="ARBA" id="ARBA00000427"/>
    </source>
</evidence>
<evidence type="ECO:0000256" key="3">
    <source>
        <dbReference type="ARBA" id="ARBA00012733"/>
    </source>
</evidence>
<dbReference type="RefSeq" id="WP_197995707.1">
    <property type="nucleotide sequence ID" value="NZ_CP036343.1"/>
</dbReference>
<organism evidence="5 6">
    <name type="scientific">Gimesia algae</name>
    <dbReference type="NCBI Taxonomy" id="2527971"/>
    <lineage>
        <taxon>Bacteria</taxon>
        <taxon>Pseudomonadati</taxon>
        <taxon>Planctomycetota</taxon>
        <taxon>Planctomycetia</taxon>
        <taxon>Planctomycetales</taxon>
        <taxon>Planctomycetaceae</taxon>
        <taxon>Gimesia</taxon>
    </lineage>
</organism>
<dbReference type="InterPro" id="IPR026856">
    <property type="entry name" value="Sialidase_fam"/>
</dbReference>
<feature type="domain" description="Sialidase" evidence="4">
    <location>
        <begin position="58"/>
        <end position="360"/>
    </location>
</feature>
<evidence type="ECO:0000256" key="2">
    <source>
        <dbReference type="ARBA" id="ARBA00009348"/>
    </source>
</evidence>
<dbReference type="Gene3D" id="2.120.10.10">
    <property type="match status" value="1"/>
</dbReference>
<gene>
    <name evidence="5" type="primary">nedA_2</name>
    <name evidence="5" type="ORF">Pan161_11000</name>
</gene>
<dbReference type="GO" id="GO:0006689">
    <property type="term" value="P:ganglioside catabolic process"/>
    <property type="evidence" value="ECO:0007669"/>
    <property type="project" value="TreeGrafter"/>
</dbReference>
<evidence type="ECO:0000313" key="5">
    <source>
        <dbReference type="EMBL" id="QDT89470.1"/>
    </source>
</evidence>
<comment type="similarity">
    <text evidence="2">Belongs to the glycosyl hydrolase 33 family.</text>
</comment>
<keyword evidence="5" id="KW-0326">Glycosidase</keyword>
<evidence type="ECO:0000313" key="6">
    <source>
        <dbReference type="Proteomes" id="UP000316855"/>
    </source>
</evidence>
<dbReference type="PANTHER" id="PTHR10628">
    <property type="entry name" value="SIALIDASE"/>
    <property type="match status" value="1"/>
</dbReference>
<dbReference type="EMBL" id="CP036343">
    <property type="protein sequence ID" value="QDT89470.1"/>
    <property type="molecule type" value="Genomic_DNA"/>
</dbReference>
<accession>A0A517V8Y9</accession>
<sequence>MTHLPLRSMLFFSLSLFVILSPLQYSQADDLQKTVLFEARDGLYHHYRIPGIITSKQGTLLAYCEARKAAGDWANIDILMRRSTDGGKTWLAPQTIHDAKENTVNNVVAFADNQTGQVHLLYCENYGRCFYIDSKDDGKTFSDPVEITSVFEQFRKEYDWNVIATGPGHGIQLQNGRLLVPVWLSTGGKKHRPSSVATIFSDNHGKTWQRGDIIVKQGDTVAGETVVNPSETVAVQLFNNQVLVNIRTESEPHRRLIAVSDNGATNWTNKHFDDQLLEPVCMASILRLPASKSQPKNAIVFANPDNLENKTKRRKPNRDRKNLTLQVSFDDCHTWASKQVLEPGISGYSDLAALSDGTIFCFYEDGGFKNNGYDTTALTIARFPLKWILQD</sequence>
<dbReference type="EC" id="3.2.1.18" evidence="3"/>
<dbReference type="InterPro" id="IPR036278">
    <property type="entry name" value="Sialidase_sf"/>
</dbReference>
<keyword evidence="5" id="KW-0378">Hydrolase</keyword>
<proteinExistence type="inferred from homology"/>
<evidence type="ECO:0000259" key="4">
    <source>
        <dbReference type="Pfam" id="PF13088"/>
    </source>
</evidence>
<dbReference type="GO" id="GO:0016020">
    <property type="term" value="C:membrane"/>
    <property type="evidence" value="ECO:0007669"/>
    <property type="project" value="TreeGrafter"/>
</dbReference>